<proteinExistence type="predicted"/>
<feature type="region of interest" description="Disordered" evidence="4">
    <location>
        <begin position="1"/>
        <end position="42"/>
    </location>
</feature>
<evidence type="ECO:0000313" key="8">
    <source>
        <dbReference type="Proteomes" id="UP000245591"/>
    </source>
</evidence>
<feature type="region of interest" description="Disordered" evidence="4">
    <location>
        <begin position="563"/>
        <end position="586"/>
    </location>
</feature>
<feature type="compositionally biased region" description="Polar residues" evidence="4">
    <location>
        <begin position="977"/>
        <end position="1030"/>
    </location>
</feature>
<feature type="compositionally biased region" description="Polar residues" evidence="4">
    <location>
        <begin position="1"/>
        <end position="22"/>
    </location>
</feature>
<accession>A0A2U1IXY0</accession>
<feature type="compositionally biased region" description="Polar residues" evidence="4">
    <location>
        <begin position="81"/>
        <end position="101"/>
    </location>
</feature>
<feature type="compositionally biased region" description="Low complexity" evidence="4">
    <location>
        <begin position="102"/>
        <end position="118"/>
    </location>
</feature>
<feature type="region of interest" description="Disordered" evidence="4">
    <location>
        <begin position="81"/>
        <end position="129"/>
    </location>
</feature>
<dbReference type="Gene3D" id="1.10.472.80">
    <property type="entry name" value="Ypt/Rab-GAP domain of gyp1p, domain 3"/>
    <property type="match status" value="1"/>
</dbReference>
<feature type="compositionally biased region" description="Low complexity" evidence="4">
    <location>
        <begin position="736"/>
        <end position="745"/>
    </location>
</feature>
<feature type="compositionally biased region" description="Polar residues" evidence="4">
    <location>
        <begin position="1062"/>
        <end position="1087"/>
    </location>
</feature>
<comment type="caution">
    <text evidence="6">The sequence shown here is derived from an EMBL/GenBank/DDBJ whole genome shotgun (WGS) entry which is preliminary data.</text>
</comment>
<keyword evidence="8" id="KW-1185">Reference proteome</keyword>
<feature type="coiled-coil region" evidence="3">
    <location>
        <begin position="801"/>
        <end position="842"/>
    </location>
</feature>
<organism evidence="6 8">
    <name type="scientific">Smittium angustum</name>
    <dbReference type="NCBI Taxonomy" id="133377"/>
    <lineage>
        <taxon>Eukaryota</taxon>
        <taxon>Fungi</taxon>
        <taxon>Fungi incertae sedis</taxon>
        <taxon>Zoopagomycota</taxon>
        <taxon>Kickxellomycotina</taxon>
        <taxon>Harpellomycetes</taxon>
        <taxon>Harpellales</taxon>
        <taxon>Legeriomycetaceae</taxon>
        <taxon>Smittium</taxon>
    </lineage>
</organism>
<evidence type="ECO:0000313" key="6">
    <source>
        <dbReference type="EMBL" id="PVZ97582.1"/>
    </source>
</evidence>
<feature type="compositionally biased region" description="Low complexity" evidence="4">
    <location>
        <begin position="207"/>
        <end position="225"/>
    </location>
</feature>
<feature type="compositionally biased region" description="Polar residues" evidence="4">
    <location>
        <begin position="564"/>
        <end position="583"/>
    </location>
</feature>
<evidence type="ECO:0000259" key="5">
    <source>
        <dbReference type="PROSITE" id="PS50086"/>
    </source>
</evidence>
<feature type="region of interest" description="Disordered" evidence="4">
    <location>
        <begin position="193"/>
        <end position="229"/>
    </location>
</feature>
<feature type="compositionally biased region" description="Polar residues" evidence="4">
    <location>
        <begin position="703"/>
        <end position="718"/>
    </location>
</feature>
<dbReference type="Pfam" id="PF23436">
    <property type="entry name" value="RabGap-TBC_2"/>
    <property type="match status" value="1"/>
</dbReference>
<dbReference type="EMBL" id="MBFU01000784">
    <property type="protein sequence ID" value="PVZ97582.1"/>
    <property type="molecule type" value="Genomic_DNA"/>
</dbReference>
<dbReference type="InterPro" id="IPR050302">
    <property type="entry name" value="Rab_GAP_TBC_domain"/>
</dbReference>
<dbReference type="FunFam" id="1.10.472.80:FF:000027">
    <property type="entry name" value="GTPase activating protein (Evi5)"/>
    <property type="match status" value="1"/>
</dbReference>
<evidence type="ECO:0000256" key="2">
    <source>
        <dbReference type="ARBA" id="ARBA00023054"/>
    </source>
</evidence>
<dbReference type="AlphaFoldDB" id="A0A2U1IXY0"/>
<keyword evidence="1" id="KW-0343">GTPase activation</keyword>
<dbReference type="PANTHER" id="PTHR47219:SF9">
    <property type="entry name" value="GTPASE ACTIVATING PROTEIN AND CENTROSOME-ASSOCIATED, ISOFORM B"/>
    <property type="match status" value="1"/>
</dbReference>
<gene>
    <name evidence="7" type="ORF">BB558_001168</name>
    <name evidence="6" type="ORF">BB558_006458</name>
</gene>
<feature type="region of interest" description="Disordered" evidence="4">
    <location>
        <begin position="663"/>
        <end position="746"/>
    </location>
</feature>
<feature type="region of interest" description="Disordered" evidence="4">
    <location>
        <begin position="963"/>
        <end position="1087"/>
    </location>
</feature>
<feature type="compositionally biased region" description="Basic and acidic residues" evidence="4">
    <location>
        <begin position="1047"/>
        <end position="1061"/>
    </location>
</feature>
<evidence type="ECO:0000256" key="4">
    <source>
        <dbReference type="SAM" id="MobiDB-lite"/>
    </source>
</evidence>
<evidence type="ECO:0000256" key="3">
    <source>
        <dbReference type="SAM" id="Coils"/>
    </source>
</evidence>
<dbReference type="InterPro" id="IPR035969">
    <property type="entry name" value="Rab-GAP_TBC_sf"/>
</dbReference>
<sequence>MSNLKQTSNTPLQNNQVSQPTKIDSPSQSDSGSGYDSDNSKNELGEDDLILARIELANAMFNLDPKAIVIQDNEIRTNSSTLRSLKGNTNQNSLKKNSPIKTSETNNLNSTNSNHSPTQRLSSNRNRLLIDDKETMLSVKGITDSDDDLDNSVPRNFRAVKQKSLKASNKQKLLTTKKDSTLSIDAIETKNIKSEPLNNTNDFGQTDDGNSNSDLPSDNNNSYYNPEDDCYGENKIPQFIREAKCMKDIDLITDSWEQTLKLEPEGAFWSSLINDLNAVKRKTPHLVSSKIRNGIPPKLRGVVWQALSHGRSTYLQTMYYQLVKEHSPHERIILRDLPRTFPALGIFKDINGEGQKRLFNILKAYSLYDAEVGYCQGLGFVIGPLMMNMSECEAFCVLVRLMETYDLRGMFTEDMDGLHLRLFQFSTLAQEVLPQVWDHFQKHNIYPAMYAASWFLSLFAYALPLGFVLRVMDVLLYEGAAETIIRIGITLLSRNAQRLLAKNDFESLMNILSSKLYRSNSTEDQPRVILNEANLLTNVVTSARLKSLSEEYYKKIGKPEKISGNLQSTSTTADKPTHGARSSVNKKNKTIMNLLGLSWFDSQKRGTDADKEQSFSSETKIRARKWLNDMQNQQSLVDKSNPNTDDITGFDFLTLSGFETTRGINNESSSNRSSFSTSISSPENKSEYSYQNQQETENLNNNSGIQTKKSFKNEININKQDDSSNKDILDGKKNHTNNSTNNSTSDQYVSDFAALSLNDNVAEDAFEPIRRQLHDARVTADTNLHALASLRAEHELVLTKLAQVKLDRAEMESYVEELKRTIKTLEAERYQLSDDIKKTEGKLEQTETALIKSRLKLADSEDKCFNLKEQMDKASDYIINKSARGVDKTLINMLDTRKIIDTSPIKFSFGENISNDSKEDIRSRPSNITETEKNTNLESPKARTSSIFSVYSKVQPKTSISFARQAEPPKKAPLNLDLSSGTLFPKRSNTNPSRSPFSPHINGTKNLNVLPSPNKQNFSGNISRQTSIRAGNQLDLRRLSKANFGETQKHQTHLDQERNQKTVESMPNLSSRSNTHPSNKDNYNANI</sequence>
<evidence type="ECO:0000313" key="7">
    <source>
        <dbReference type="EMBL" id="PWA02677.1"/>
    </source>
</evidence>
<protein>
    <recommendedName>
        <fullName evidence="5">Rab-GAP TBC domain-containing protein</fullName>
    </recommendedName>
</protein>
<dbReference type="InterPro" id="IPR000195">
    <property type="entry name" value="Rab-GAP-TBC_dom"/>
</dbReference>
<reference evidence="6 8" key="1">
    <citation type="journal article" date="2018" name="MBio">
        <title>Comparative Genomics Reveals the Core Gene Toolbox for the Fungus-Insect Symbiosis.</title>
        <authorList>
            <person name="Wang Y."/>
            <person name="Stata M."/>
            <person name="Wang W."/>
            <person name="Stajich J.E."/>
            <person name="White M.M."/>
            <person name="Moncalvo J.M."/>
        </authorList>
    </citation>
    <scope>NUCLEOTIDE SEQUENCE [LARGE SCALE GENOMIC DNA]</scope>
    <source>
        <strain evidence="6 8">AUS-126-30</strain>
    </source>
</reference>
<feature type="compositionally biased region" description="Low complexity" evidence="4">
    <location>
        <begin position="691"/>
        <end position="702"/>
    </location>
</feature>
<feature type="region of interest" description="Disordered" evidence="4">
    <location>
        <begin position="911"/>
        <end position="942"/>
    </location>
</feature>
<feature type="compositionally biased region" description="Low complexity" evidence="4">
    <location>
        <begin position="24"/>
        <end position="37"/>
    </location>
</feature>
<dbReference type="GO" id="GO:0031267">
    <property type="term" value="F:small GTPase binding"/>
    <property type="evidence" value="ECO:0007669"/>
    <property type="project" value="TreeGrafter"/>
</dbReference>
<dbReference type="SMART" id="SM00164">
    <property type="entry name" value="TBC"/>
    <property type="match status" value="1"/>
</dbReference>
<name>A0A2U1IXY0_SMIAN</name>
<evidence type="ECO:0000256" key="1">
    <source>
        <dbReference type="ARBA" id="ARBA00022468"/>
    </source>
</evidence>
<feature type="compositionally biased region" description="Low complexity" evidence="4">
    <location>
        <begin position="668"/>
        <end position="681"/>
    </location>
</feature>
<keyword evidence="2 3" id="KW-0175">Coiled coil</keyword>
<dbReference type="PROSITE" id="PS50086">
    <property type="entry name" value="TBC_RABGAP"/>
    <property type="match status" value="1"/>
</dbReference>
<feature type="domain" description="Rab-GAP TBC" evidence="5">
    <location>
        <begin position="294"/>
        <end position="479"/>
    </location>
</feature>
<dbReference type="Proteomes" id="UP000245591">
    <property type="component" value="Unassembled WGS sequence"/>
</dbReference>
<dbReference type="GO" id="GO:0005096">
    <property type="term" value="F:GTPase activator activity"/>
    <property type="evidence" value="ECO:0007669"/>
    <property type="project" value="UniProtKB-KW"/>
</dbReference>
<dbReference type="SUPFAM" id="SSF47923">
    <property type="entry name" value="Ypt/Rab-GAP domain of gyp1p"/>
    <property type="match status" value="2"/>
</dbReference>
<dbReference type="EMBL" id="MBFU01000064">
    <property type="protein sequence ID" value="PWA02677.1"/>
    <property type="molecule type" value="Genomic_DNA"/>
</dbReference>
<dbReference type="Gene3D" id="1.10.10.750">
    <property type="entry name" value="Ypt/Rab-GAP domain of gyp1p, domain 1"/>
    <property type="match status" value="1"/>
</dbReference>
<dbReference type="FunFam" id="1.10.10.750:FF:000003">
    <property type="entry name" value="GTPase activating protein (Evi5)"/>
    <property type="match status" value="1"/>
</dbReference>
<feature type="compositionally biased region" description="Basic and acidic residues" evidence="4">
    <location>
        <begin position="719"/>
        <end position="733"/>
    </location>
</feature>
<dbReference type="Gene3D" id="1.10.8.270">
    <property type="entry name" value="putative rabgap domain of human tbc1 domain family member 14 like domains"/>
    <property type="match status" value="1"/>
</dbReference>
<dbReference type="PANTHER" id="PTHR47219">
    <property type="entry name" value="RAB GTPASE-ACTIVATING PROTEIN 1-LIKE"/>
    <property type="match status" value="1"/>
</dbReference>
<dbReference type="FunFam" id="1.10.8.270:FF:000001">
    <property type="entry name" value="TBC1 domain family member 1"/>
    <property type="match status" value="1"/>
</dbReference>